<reference evidence="1 2" key="1">
    <citation type="submission" date="2022-02" db="EMBL/GenBank/DDBJ databases">
        <authorList>
            <person name="Min J."/>
        </authorList>
    </citation>
    <scope>NUCLEOTIDE SEQUENCE [LARGE SCALE GENOMIC DNA]</scope>
    <source>
        <strain evidence="1 2">GR10-1</strain>
    </source>
</reference>
<protein>
    <submittedName>
        <fullName evidence="1">Uncharacterized protein</fullName>
    </submittedName>
</protein>
<name>A0ABS9SPJ5_9BACT</name>
<keyword evidence="2" id="KW-1185">Reference proteome</keyword>
<evidence type="ECO:0000313" key="2">
    <source>
        <dbReference type="Proteomes" id="UP001202248"/>
    </source>
</evidence>
<evidence type="ECO:0000313" key="1">
    <source>
        <dbReference type="EMBL" id="MCH5600272.1"/>
    </source>
</evidence>
<sequence>MKILLPFLLLMVMIGCKPKQQNAEQTDKDSLPVLQQTPSDSAHIIQNIKNSYTKINNDSLPQKSFHWENDTTCAAPPMVGTVTFL</sequence>
<dbReference type="Proteomes" id="UP001202248">
    <property type="component" value="Unassembled WGS sequence"/>
</dbReference>
<accession>A0ABS9SPJ5</accession>
<dbReference type="PROSITE" id="PS51257">
    <property type="entry name" value="PROKAR_LIPOPROTEIN"/>
    <property type="match status" value="1"/>
</dbReference>
<comment type="caution">
    <text evidence="1">The sequence shown here is derived from an EMBL/GenBank/DDBJ whole genome shotgun (WGS) entry which is preliminary data.</text>
</comment>
<organism evidence="1 2">
    <name type="scientific">Niabella ginsengisoli</name>
    <dbReference type="NCBI Taxonomy" id="522298"/>
    <lineage>
        <taxon>Bacteria</taxon>
        <taxon>Pseudomonadati</taxon>
        <taxon>Bacteroidota</taxon>
        <taxon>Chitinophagia</taxon>
        <taxon>Chitinophagales</taxon>
        <taxon>Chitinophagaceae</taxon>
        <taxon>Niabella</taxon>
    </lineage>
</organism>
<dbReference type="EMBL" id="JAKWBL010000004">
    <property type="protein sequence ID" value="MCH5600272.1"/>
    <property type="molecule type" value="Genomic_DNA"/>
</dbReference>
<proteinExistence type="predicted"/>
<dbReference type="RefSeq" id="WP_240832276.1">
    <property type="nucleotide sequence ID" value="NZ_JAKWBL010000004.1"/>
</dbReference>
<gene>
    <name evidence="1" type="ORF">MKP09_21290</name>
</gene>